<feature type="region of interest" description="Disordered" evidence="1">
    <location>
        <begin position="35"/>
        <end position="56"/>
    </location>
</feature>
<gene>
    <name evidence="2" type="ORF">LSTR_LSTR010919</name>
</gene>
<dbReference type="AlphaFoldDB" id="A0A482WZA1"/>
<comment type="caution">
    <text evidence="2">The sequence shown here is derived from an EMBL/GenBank/DDBJ whole genome shotgun (WGS) entry which is preliminary data.</text>
</comment>
<dbReference type="InParanoid" id="A0A482WZA1"/>
<reference evidence="2 3" key="1">
    <citation type="journal article" date="2017" name="Gigascience">
        <title>Genome sequence of the small brown planthopper, Laodelphax striatellus.</title>
        <authorList>
            <person name="Zhu J."/>
            <person name="Jiang F."/>
            <person name="Wang X."/>
            <person name="Yang P."/>
            <person name="Bao Y."/>
            <person name="Zhao W."/>
            <person name="Wang W."/>
            <person name="Lu H."/>
            <person name="Wang Q."/>
            <person name="Cui N."/>
            <person name="Li J."/>
            <person name="Chen X."/>
            <person name="Luo L."/>
            <person name="Yu J."/>
            <person name="Kang L."/>
            <person name="Cui F."/>
        </authorList>
    </citation>
    <scope>NUCLEOTIDE SEQUENCE [LARGE SCALE GENOMIC DNA]</scope>
    <source>
        <strain evidence="2">Lst14</strain>
    </source>
</reference>
<proteinExistence type="predicted"/>
<sequence length="81" mass="9776">MLCRERRQHQQRQEFVARIEQARQARLDEMRRLGLIDDEEEGEEQRAPPPQRIPNIRPECEKWGIIQNPISYNSNNNYRAC</sequence>
<evidence type="ECO:0000256" key="1">
    <source>
        <dbReference type="SAM" id="MobiDB-lite"/>
    </source>
</evidence>
<organism evidence="2 3">
    <name type="scientific">Laodelphax striatellus</name>
    <name type="common">Small brown planthopper</name>
    <name type="synonym">Delphax striatella</name>
    <dbReference type="NCBI Taxonomy" id="195883"/>
    <lineage>
        <taxon>Eukaryota</taxon>
        <taxon>Metazoa</taxon>
        <taxon>Ecdysozoa</taxon>
        <taxon>Arthropoda</taxon>
        <taxon>Hexapoda</taxon>
        <taxon>Insecta</taxon>
        <taxon>Pterygota</taxon>
        <taxon>Neoptera</taxon>
        <taxon>Paraneoptera</taxon>
        <taxon>Hemiptera</taxon>
        <taxon>Auchenorrhyncha</taxon>
        <taxon>Fulgoroidea</taxon>
        <taxon>Delphacidae</taxon>
        <taxon>Criomorphinae</taxon>
        <taxon>Laodelphax</taxon>
    </lineage>
</organism>
<dbReference type="Proteomes" id="UP000291343">
    <property type="component" value="Unassembled WGS sequence"/>
</dbReference>
<evidence type="ECO:0000313" key="3">
    <source>
        <dbReference type="Proteomes" id="UP000291343"/>
    </source>
</evidence>
<accession>A0A482WZA1</accession>
<keyword evidence="3" id="KW-1185">Reference proteome</keyword>
<evidence type="ECO:0000313" key="2">
    <source>
        <dbReference type="EMBL" id="RZF38586.1"/>
    </source>
</evidence>
<dbReference type="EMBL" id="QKKF02022174">
    <property type="protein sequence ID" value="RZF38586.1"/>
    <property type="molecule type" value="Genomic_DNA"/>
</dbReference>
<protein>
    <submittedName>
        <fullName evidence="2">Uncharacterized protein</fullName>
    </submittedName>
</protein>
<name>A0A482WZA1_LAOST</name>